<evidence type="ECO:0000313" key="2">
    <source>
        <dbReference type="EMBL" id="SNR34618.1"/>
    </source>
</evidence>
<name>A0A238VK88_9ACTN</name>
<protein>
    <submittedName>
        <fullName evidence="2">Uncharacterized protein</fullName>
    </submittedName>
</protein>
<gene>
    <name evidence="2" type="ORF">SAMN06272737_103289</name>
</gene>
<sequence length="183" mass="18979">MTTSGDLFRREALEYRTRPQGSDGVVRVGAPWVRWLYWVVLVLVVAGLALAAVTRVERTASGPALVDLQAGTFTAVLPAAGGSELRDGRPVRLEVDGPAGRQDIAASVSHIEAADDADVRRAGFDSASQPAVLVTGVLARDAGASAETPSSRMTGRAVVELGSQRALPLFLQGFGGAPEGESG</sequence>
<dbReference type="AlphaFoldDB" id="A0A238VK88"/>
<dbReference type="RefSeq" id="WP_141137416.1">
    <property type="nucleotide sequence ID" value="NZ_FZNO01000003.1"/>
</dbReference>
<evidence type="ECO:0000313" key="3">
    <source>
        <dbReference type="Proteomes" id="UP000198403"/>
    </source>
</evidence>
<evidence type="ECO:0000256" key="1">
    <source>
        <dbReference type="SAM" id="Phobius"/>
    </source>
</evidence>
<keyword evidence="1" id="KW-0472">Membrane</keyword>
<keyword evidence="3" id="KW-1185">Reference proteome</keyword>
<dbReference type="Proteomes" id="UP000198403">
    <property type="component" value="Unassembled WGS sequence"/>
</dbReference>
<keyword evidence="1" id="KW-0812">Transmembrane</keyword>
<keyword evidence="1" id="KW-1133">Transmembrane helix</keyword>
<accession>A0A238VK88</accession>
<organism evidence="2 3">
    <name type="scientific">Blastococcus mobilis</name>
    <dbReference type="NCBI Taxonomy" id="1938746"/>
    <lineage>
        <taxon>Bacteria</taxon>
        <taxon>Bacillati</taxon>
        <taxon>Actinomycetota</taxon>
        <taxon>Actinomycetes</taxon>
        <taxon>Geodermatophilales</taxon>
        <taxon>Geodermatophilaceae</taxon>
        <taxon>Blastococcus</taxon>
    </lineage>
</organism>
<dbReference type="EMBL" id="FZNO01000003">
    <property type="protein sequence ID" value="SNR34618.1"/>
    <property type="molecule type" value="Genomic_DNA"/>
</dbReference>
<proteinExistence type="predicted"/>
<feature type="transmembrane region" description="Helical" evidence="1">
    <location>
        <begin position="35"/>
        <end position="53"/>
    </location>
</feature>
<reference evidence="2 3" key="1">
    <citation type="submission" date="2017-06" db="EMBL/GenBank/DDBJ databases">
        <authorList>
            <person name="Kim H.J."/>
            <person name="Triplett B.A."/>
        </authorList>
    </citation>
    <scope>NUCLEOTIDE SEQUENCE [LARGE SCALE GENOMIC DNA]</scope>
    <source>
        <strain evidence="2 3">DSM 44272</strain>
    </source>
</reference>